<sequence>NSFDESFKSFKRIENTSEMLSVATSDSELSDKTLIGMYDLKLPISYFGNKGIYTIYIKPKEITATIYDIGALVAYPDVRGIVIDIQKIPAQYTNLFQNNELVGYKIEYISNDQKQEYYRLVTSNNKCSPLSQNLTSTNSNVNGYRFNDSSTLSFLTVTPSSSVNFKPNALPFIGTVSQQIIISNTKFDPVSLEVELVEHDADTISYMLEGNQIRSLDKQLITTFNENNEIYKQQEFITLKDSYTGKDMFEVRRDMAGNIDFTQDFNDLFQR</sequence>
<proteinExistence type="predicted"/>
<evidence type="ECO:0000313" key="1">
    <source>
        <dbReference type="EMBL" id="KAA6377196.1"/>
    </source>
</evidence>
<protein>
    <submittedName>
        <fullName evidence="1">Uncharacterized protein</fullName>
    </submittedName>
</protein>
<name>A0A5J4V2M2_9EUKA</name>
<dbReference type="Proteomes" id="UP000324800">
    <property type="component" value="Unassembled WGS sequence"/>
</dbReference>
<organism evidence="1 2">
    <name type="scientific">Streblomastix strix</name>
    <dbReference type="NCBI Taxonomy" id="222440"/>
    <lineage>
        <taxon>Eukaryota</taxon>
        <taxon>Metamonada</taxon>
        <taxon>Preaxostyla</taxon>
        <taxon>Oxymonadida</taxon>
        <taxon>Streblomastigidae</taxon>
        <taxon>Streblomastix</taxon>
    </lineage>
</organism>
<dbReference type="AlphaFoldDB" id="A0A5J4V2M2"/>
<gene>
    <name evidence="1" type="ORF">EZS28_027276</name>
</gene>
<accession>A0A5J4V2M2</accession>
<reference evidence="1 2" key="1">
    <citation type="submission" date="2019-03" db="EMBL/GenBank/DDBJ databases">
        <title>Single cell metagenomics reveals metabolic interactions within the superorganism composed of flagellate Streblomastix strix and complex community of Bacteroidetes bacteria on its surface.</title>
        <authorList>
            <person name="Treitli S.C."/>
            <person name="Kolisko M."/>
            <person name="Husnik F."/>
            <person name="Keeling P."/>
            <person name="Hampl V."/>
        </authorList>
    </citation>
    <scope>NUCLEOTIDE SEQUENCE [LARGE SCALE GENOMIC DNA]</scope>
    <source>
        <strain evidence="1">ST1C</strain>
    </source>
</reference>
<comment type="caution">
    <text evidence="1">The sequence shown here is derived from an EMBL/GenBank/DDBJ whole genome shotgun (WGS) entry which is preliminary data.</text>
</comment>
<feature type="non-terminal residue" evidence="1">
    <location>
        <position position="1"/>
    </location>
</feature>
<evidence type="ECO:0000313" key="2">
    <source>
        <dbReference type="Proteomes" id="UP000324800"/>
    </source>
</evidence>
<dbReference type="EMBL" id="SNRW01009984">
    <property type="protein sequence ID" value="KAA6377196.1"/>
    <property type="molecule type" value="Genomic_DNA"/>
</dbReference>